<evidence type="ECO:0000313" key="2">
    <source>
        <dbReference type="EMBL" id="CAH9127895.1"/>
    </source>
</evidence>
<reference evidence="2" key="1">
    <citation type="submission" date="2022-07" db="EMBL/GenBank/DDBJ databases">
        <authorList>
            <person name="Macas J."/>
            <person name="Novak P."/>
            <person name="Neumann P."/>
        </authorList>
    </citation>
    <scope>NUCLEOTIDE SEQUENCE</scope>
</reference>
<dbReference type="Proteomes" id="UP001152523">
    <property type="component" value="Unassembled WGS sequence"/>
</dbReference>
<evidence type="ECO:0000256" key="1">
    <source>
        <dbReference type="ARBA" id="ARBA00006974"/>
    </source>
</evidence>
<protein>
    <submittedName>
        <fullName evidence="2">Uncharacterized protein</fullName>
    </submittedName>
</protein>
<proteinExistence type="inferred from homology"/>
<dbReference type="Pfam" id="PF02519">
    <property type="entry name" value="Auxin_inducible"/>
    <property type="match status" value="1"/>
</dbReference>
<sequence length="167" mass="19318">MHHRSSIYHPVPIYIYIYIPASGRSISQRNWNKKIELIMTKGSLLKKMKRLVYRGGRRAAVASSSAEAAAEKWRAEEKRRRIPSDVPKGHLAVYVGERQKRFVIKLTTLKHPLFISLLDETAGELQDEYEYEYDDSKFWIPCDESIFISVIRCATPPPTKLFSICIC</sequence>
<comment type="caution">
    <text evidence="2">The sequence shown here is derived from an EMBL/GenBank/DDBJ whole genome shotgun (WGS) entry which is preliminary data.</text>
</comment>
<dbReference type="EMBL" id="CAMAPF010000948">
    <property type="protein sequence ID" value="CAH9127895.1"/>
    <property type="molecule type" value="Genomic_DNA"/>
</dbReference>
<comment type="similarity">
    <text evidence="1">Belongs to the ARG7 family.</text>
</comment>
<gene>
    <name evidence="2" type="ORF">CEPIT_LOCUS28676</name>
</gene>
<keyword evidence="3" id="KW-1185">Reference proteome</keyword>
<organism evidence="2 3">
    <name type="scientific">Cuscuta epithymum</name>
    <dbReference type="NCBI Taxonomy" id="186058"/>
    <lineage>
        <taxon>Eukaryota</taxon>
        <taxon>Viridiplantae</taxon>
        <taxon>Streptophyta</taxon>
        <taxon>Embryophyta</taxon>
        <taxon>Tracheophyta</taxon>
        <taxon>Spermatophyta</taxon>
        <taxon>Magnoliopsida</taxon>
        <taxon>eudicotyledons</taxon>
        <taxon>Gunneridae</taxon>
        <taxon>Pentapetalae</taxon>
        <taxon>asterids</taxon>
        <taxon>lamiids</taxon>
        <taxon>Solanales</taxon>
        <taxon>Convolvulaceae</taxon>
        <taxon>Cuscuteae</taxon>
        <taxon>Cuscuta</taxon>
        <taxon>Cuscuta subgen. Cuscuta</taxon>
    </lineage>
</organism>
<dbReference type="InterPro" id="IPR003676">
    <property type="entry name" value="SAUR_fam"/>
</dbReference>
<name>A0AAV0EXB3_9ASTE</name>
<dbReference type="AlphaFoldDB" id="A0AAV0EXB3"/>
<dbReference type="GO" id="GO:0009733">
    <property type="term" value="P:response to auxin"/>
    <property type="evidence" value="ECO:0007669"/>
    <property type="project" value="InterPro"/>
</dbReference>
<accession>A0AAV0EXB3</accession>
<evidence type="ECO:0000313" key="3">
    <source>
        <dbReference type="Proteomes" id="UP001152523"/>
    </source>
</evidence>
<dbReference type="PANTHER" id="PTHR31929">
    <property type="entry name" value="SAUR-LIKE AUXIN-RESPONSIVE PROTEIN FAMILY-RELATED"/>
    <property type="match status" value="1"/>
</dbReference>